<keyword evidence="1" id="KW-0812">Transmembrane</keyword>
<evidence type="ECO:0000313" key="2">
    <source>
        <dbReference type="EMBL" id="KKL82701.1"/>
    </source>
</evidence>
<keyword evidence="1" id="KW-1133">Transmembrane helix</keyword>
<accession>A0A0F9FWR5</accession>
<evidence type="ECO:0000256" key="1">
    <source>
        <dbReference type="SAM" id="Phobius"/>
    </source>
</evidence>
<organism evidence="2">
    <name type="scientific">marine sediment metagenome</name>
    <dbReference type="NCBI Taxonomy" id="412755"/>
    <lineage>
        <taxon>unclassified sequences</taxon>
        <taxon>metagenomes</taxon>
        <taxon>ecological metagenomes</taxon>
    </lineage>
</organism>
<dbReference type="AlphaFoldDB" id="A0A0F9FWR5"/>
<comment type="caution">
    <text evidence="2">The sequence shown here is derived from an EMBL/GenBank/DDBJ whole genome shotgun (WGS) entry which is preliminary data.</text>
</comment>
<feature type="transmembrane region" description="Helical" evidence="1">
    <location>
        <begin position="12"/>
        <end position="37"/>
    </location>
</feature>
<proteinExistence type="predicted"/>
<dbReference type="EMBL" id="LAZR01022200">
    <property type="protein sequence ID" value="KKL82701.1"/>
    <property type="molecule type" value="Genomic_DNA"/>
</dbReference>
<protein>
    <submittedName>
        <fullName evidence="2">Uncharacterized protein</fullName>
    </submittedName>
</protein>
<reference evidence="2" key="1">
    <citation type="journal article" date="2015" name="Nature">
        <title>Complex archaea that bridge the gap between prokaryotes and eukaryotes.</title>
        <authorList>
            <person name="Spang A."/>
            <person name="Saw J.H."/>
            <person name="Jorgensen S.L."/>
            <person name="Zaremba-Niedzwiedzka K."/>
            <person name="Martijn J."/>
            <person name="Lind A.E."/>
            <person name="van Eijk R."/>
            <person name="Schleper C."/>
            <person name="Guy L."/>
            <person name="Ettema T.J."/>
        </authorList>
    </citation>
    <scope>NUCLEOTIDE SEQUENCE</scope>
</reference>
<name>A0A0F9FWR5_9ZZZZ</name>
<keyword evidence="1" id="KW-0472">Membrane</keyword>
<sequence>MHIQARLSGERGGISLIEILVVIPTMLVVFGAVLSIYQVSVHAQDRTENRVRSQMQQQRGLHRITRDLRHATAIDAEASDIIDAWMPDGLWARYDCSSPNGDCQRLQGTAEDDNYDLTGPVVIEDVRNHDVFAYEPDPVNPIYVTIRVVVRVKGANNPIVLSDGVNLRNLTRLPGLEGDWEL</sequence>
<gene>
    <name evidence="2" type="ORF">LCGC14_1982140</name>
</gene>